<dbReference type="EMBL" id="DWYS01000145">
    <property type="protein sequence ID" value="HJB08618.1"/>
    <property type="molecule type" value="Genomic_DNA"/>
</dbReference>
<organism evidence="1 2">
    <name type="scientific">Candidatus Enterocloster faecavium</name>
    <dbReference type="NCBI Taxonomy" id="2838560"/>
    <lineage>
        <taxon>Bacteria</taxon>
        <taxon>Bacillati</taxon>
        <taxon>Bacillota</taxon>
        <taxon>Clostridia</taxon>
        <taxon>Lachnospirales</taxon>
        <taxon>Lachnospiraceae</taxon>
        <taxon>Enterocloster</taxon>
    </lineage>
</organism>
<reference evidence="1" key="2">
    <citation type="submission" date="2021-04" db="EMBL/GenBank/DDBJ databases">
        <authorList>
            <person name="Gilroy R."/>
        </authorList>
    </citation>
    <scope>NUCLEOTIDE SEQUENCE</scope>
    <source>
        <strain evidence="1">CHK188-4685</strain>
    </source>
</reference>
<dbReference type="AlphaFoldDB" id="A0A9D2RMB4"/>
<comment type="caution">
    <text evidence="1">The sequence shown here is derived from an EMBL/GenBank/DDBJ whole genome shotgun (WGS) entry which is preliminary data.</text>
</comment>
<dbReference type="Proteomes" id="UP000886804">
    <property type="component" value="Unassembled WGS sequence"/>
</dbReference>
<reference evidence="1" key="1">
    <citation type="journal article" date="2021" name="PeerJ">
        <title>Extensive microbial diversity within the chicken gut microbiome revealed by metagenomics and culture.</title>
        <authorList>
            <person name="Gilroy R."/>
            <person name="Ravi A."/>
            <person name="Getino M."/>
            <person name="Pursley I."/>
            <person name="Horton D.L."/>
            <person name="Alikhan N.F."/>
            <person name="Baker D."/>
            <person name="Gharbi K."/>
            <person name="Hall N."/>
            <person name="Watson M."/>
            <person name="Adriaenssens E.M."/>
            <person name="Foster-Nyarko E."/>
            <person name="Jarju S."/>
            <person name="Secka A."/>
            <person name="Antonio M."/>
            <person name="Oren A."/>
            <person name="Chaudhuri R.R."/>
            <person name="La Ragione R."/>
            <person name="Hildebrand F."/>
            <person name="Pallen M.J."/>
        </authorList>
    </citation>
    <scope>NUCLEOTIDE SEQUENCE</scope>
    <source>
        <strain evidence="1">CHK188-4685</strain>
    </source>
</reference>
<protein>
    <submittedName>
        <fullName evidence="1">Uncharacterized protein</fullName>
    </submittedName>
</protein>
<accession>A0A9D2RMB4</accession>
<evidence type="ECO:0000313" key="2">
    <source>
        <dbReference type="Proteomes" id="UP000886804"/>
    </source>
</evidence>
<evidence type="ECO:0000313" key="1">
    <source>
        <dbReference type="EMBL" id="HJB08618.1"/>
    </source>
</evidence>
<gene>
    <name evidence="1" type="ORF">H9716_12285</name>
</gene>
<sequence length="142" mass="15408">MGNVVIQNPPQYTEQIPKWDRETLADGEAMGQVIEQLANNDAYLIKELERQEHVEPITLTAAGWAEESGLFVQTVAVSGVQENMDLRLVSGLEDSADAEERKAYRKAFGIVSGGTGVTGDETVTFKVDKKPATDLTIGLEGV</sequence>
<proteinExistence type="predicted"/>
<name>A0A9D2RMB4_9FIRM</name>